<dbReference type="Pfam" id="PF00155">
    <property type="entry name" value="Aminotran_1_2"/>
    <property type="match status" value="1"/>
</dbReference>
<dbReference type="PANTHER" id="PTHR46577">
    <property type="entry name" value="HTH-TYPE TRANSCRIPTIONAL REGULATORY PROTEIN GABR"/>
    <property type="match status" value="1"/>
</dbReference>
<dbReference type="PATRIC" id="fig|135735.6.peg.2532"/>
<evidence type="ECO:0000256" key="7">
    <source>
        <dbReference type="ARBA" id="ARBA00023125"/>
    </source>
</evidence>
<dbReference type="SUPFAM" id="SSF46785">
    <property type="entry name" value="Winged helix' DNA-binding domain"/>
    <property type="match status" value="1"/>
</dbReference>
<evidence type="ECO:0000256" key="6">
    <source>
        <dbReference type="ARBA" id="ARBA00023015"/>
    </source>
</evidence>
<keyword evidence="4" id="KW-0808">Transferase</keyword>
<dbReference type="Gene3D" id="3.40.640.10">
    <property type="entry name" value="Type I PLP-dependent aspartate aminotransferase-like (Major domain)"/>
    <property type="match status" value="1"/>
</dbReference>
<name>A0A0H4KWP7_9BACI</name>
<evidence type="ECO:0000256" key="2">
    <source>
        <dbReference type="ARBA" id="ARBA00005384"/>
    </source>
</evidence>
<evidence type="ECO:0000313" key="10">
    <source>
        <dbReference type="EMBL" id="AKO92763.1"/>
    </source>
</evidence>
<dbReference type="CDD" id="cd07377">
    <property type="entry name" value="WHTH_GntR"/>
    <property type="match status" value="1"/>
</dbReference>
<dbReference type="InterPro" id="IPR015424">
    <property type="entry name" value="PyrdxlP-dep_Trfase"/>
</dbReference>
<dbReference type="SMART" id="SM00345">
    <property type="entry name" value="HTH_GNTR"/>
    <property type="match status" value="1"/>
</dbReference>
<dbReference type="InterPro" id="IPR004839">
    <property type="entry name" value="Aminotransferase_I/II_large"/>
</dbReference>
<evidence type="ECO:0000256" key="1">
    <source>
        <dbReference type="ARBA" id="ARBA00001933"/>
    </source>
</evidence>
<dbReference type="EMBL" id="CP011974">
    <property type="protein sequence ID" value="AKO92763.1"/>
    <property type="molecule type" value="Genomic_DNA"/>
</dbReference>
<evidence type="ECO:0000256" key="3">
    <source>
        <dbReference type="ARBA" id="ARBA00022576"/>
    </source>
</evidence>
<dbReference type="SUPFAM" id="SSF53383">
    <property type="entry name" value="PLP-dependent transferases"/>
    <property type="match status" value="1"/>
</dbReference>
<gene>
    <name evidence="10" type="ORF">BEH_12085</name>
</gene>
<dbReference type="CDD" id="cd00609">
    <property type="entry name" value="AAT_like"/>
    <property type="match status" value="1"/>
</dbReference>
<dbReference type="GO" id="GO:0030170">
    <property type="term" value="F:pyridoxal phosphate binding"/>
    <property type="evidence" value="ECO:0007669"/>
    <property type="project" value="InterPro"/>
</dbReference>
<reference evidence="10 11" key="1">
    <citation type="journal article" date="2015" name="PLoS ONE">
        <title>Genome Sequence of Bacillus endophyticus and Analysis of Its Companion Mechanism in the Ketogulonigenium vulgare-Bacillus Strain Consortium.</title>
        <authorList>
            <person name="Jia N."/>
            <person name="Du J."/>
            <person name="Ding M.Z."/>
            <person name="Gao F."/>
            <person name="Yuan Y.J."/>
        </authorList>
    </citation>
    <scope>NUCLEOTIDE SEQUENCE [LARGE SCALE GENOMIC DNA]</scope>
    <source>
        <strain evidence="10 11">Hbe603</strain>
    </source>
</reference>
<evidence type="ECO:0000256" key="5">
    <source>
        <dbReference type="ARBA" id="ARBA00022898"/>
    </source>
</evidence>
<dbReference type="OrthoDB" id="9802328at2"/>
<dbReference type="PROSITE" id="PS50949">
    <property type="entry name" value="HTH_GNTR"/>
    <property type="match status" value="1"/>
</dbReference>
<evidence type="ECO:0000313" key="11">
    <source>
        <dbReference type="Proteomes" id="UP000036202"/>
    </source>
</evidence>
<dbReference type="Proteomes" id="UP000036202">
    <property type="component" value="Chromosome"/>
</dbReference>
<keyword evidence="7" id="KW-0238">DNA-binding</keyword>
<dbReference type="InterPro" id="IPR051446">
    <property type="entry name" value="HTH_trans_reg/aminotransferase"/>
</dbReference>
<feature type="domain" description="HTH gntR-type" evidence="9">
    <location>
        <begin position="11"/>
        <end position="79"/>
    </location>
</feature>
<dbReference type="Gene3D" id="1.10.10.10">
    <property type="entry name" value="Winged helix-like DNA-binding domain superfamily/Winged helix DNA-binding domain"/>
    <property type="match status" value="1"/>
</dbReference>
<dbReference type="InterPro" id="IPR015421">
    <property type="entry name" value="PyrdxlP-dep_Trfase_major"/>
</dbReference>
<dbReference type="InterPro" id="IPR036388">
    <property type="entry name" value="WH-like_DNA-bd_sf"/>
</dbReference>
<evidence type="ECO:0000256" key="4">
    <source>
        <dbReference type="ARBA" id="ARBA00022679"/>
    </source>
</evidence>
<comment type="cofactor">
    <cofactor evidence="1">
        <name>pyridoxal 5'-phosphate</name>
        <dbReference type="ChEBI" id="CHEBI:597326"/>
    </cofactor>
</comment>
<sequence length="477" mass="54143">MEWKLDKTSRTPLYQQIVDELERKISYGEYPPGTRLLPERKLAEKLEVNRMTVVHAYDELSARGFLERKRGSGTIVSSTNWGVFSKNETNWRRYVEGGSFRTSYPLVQRIREMVSEGDIDFDLASGELSKDLFPTELLQHCLKTCPFPEDLSYVHQQGFLPLRKTLSSHLKEAYRIKASPSSILITSGAQQALYLITQCLLSPGDAIAIEAPSYLYSLPLFQSAGLRIFGLPVDENGIIPRDAQKLYKEKNIRMIFLNPTYQNPTGTVLNKKRRKHILEIAESLGIPVVEDDPFSSLSFEEHHHKPIKSYDTNGNVLYIGSLSKVAASSLRIGWITGPEAVIQRLGEAKQQMDFGLSVFPQTIANELLQSSSFLIHQHHLIRELKERRDEMIQALKDVLGDEITFSIPMGGLHILGKLNKKVSDKQLVEQTIKNKLLYMPGSIYGMGDGYVRFTFARLRKEKIRDAIGRFSQSLHSL</sequence>
<dbReference type="Pfam" id="PF00392">
    <property type="entry name" value="GntR"/>
    <property type="match status" value="1"/>
</dbReference>
<dbReference type="PANTHER" id="PTHR46577:SF2">
    <property type="entry name" value="TRANSCRIPTIONAL REGULATORY PROTEIN"/>
    <property type="match status" value="1"/>
</dbReference>
<comment type="similarity">
    <text evidence="2">In the C-terminal section; belongs to the class-I pyridoxal-phosphate-dependent aminotransferase family.</text>
</comment>
<protein>
    <submittedName>
        <fullName evidence="10">GntR family transcriptional regulator</fullName>
    </submittedName>
</protein>
<organism evidence="10 11">
    <name type="scientific">Priestia filamentosa</name>
    <dbReference type="NCBI Taxonomy" id="1402861"/>
    <lineage>
        <taxon>Bacteria</taxon>
        <taxon>Bacillati</taxon>
        <taxon>Bacillota</taxon>
        <taxon>Bacilli</taxon>
        <taxon>Bacillales</taxon>
        <taxon>Bacillaceae</taxon>
        <taxon>Priestia</taxon>
    </lineage>
</organism>
<dbReference type="GO" id="GO:0003700">
    <property type="term" value="F:DNA-binding transcription factor activity"/>
    <property type="evidence" value="ECO:0007669"/>
    <property type="project" value="InterPro"/>
</dbReference>
<dbReference type="InterPro" id="IPR000524">
    <property type="entry name" value="Tscrpt_reg_HTH_GntR"/>
</dbReference>
<keyword evidence="11" id="KW-1185">Reference proteome</keyword>
<proteinExistence type="inferred from homology"/>
<keyword evidence="8" id="KW-0804">Transcription</keyword>
<keyword evidence="3" id="KW-0032">Aminotransferase</keyword>
<dbReference type="RefSeq" id="WP_046217300.1">
    <property type="nucleotide sequence ID" value="NZ_CP011974.1"/>
</dbReference>
<dbReference type="FunFam" id="1.10.10.10:FF:000079">
    <property type="entry name" value="GntR family transcriptional regulator"/>
    <property type="match status" value="1"/>
</dbReference>
<evidence type="ECO:0000259" key="9">
    <source>
        <dbReference type="PROSITE" id="PS50949"/>
    </source>
</evidence>
<dbReference type="InterPro" id="IPR036390">
    <property type="entry name" value="WH_DNA-bd_sf"/>
</dbReference>
<accession>A0A0H4KWP7</accession>
<dbReference type="FunFam" id="3.40.640.10:FF:000023">
    <property type="entry name" value="Transcriptional regulator, GntR family"/>
    <property type="match status" value="1"/>
</dbReference>
<dbReference type="GO" id="GO:0003677">
    <property type="term" value="F:DNA binding"/>
    <property type="evidence" value="ECO:0007669"/>
    <property type="project" value="UniProtKB-KW"/>
</dbReference>
<dbReference type="KEGG" id="beo:BEH_12085"/>
<dbReference type="Gene3D" id="3.90.1150.10">
    <property type="entry name" value="Aspartate Aminotransferase, domain 1"/>
    <property type="match status" value="1"/>
</dbReference>
<reference evidence="11" key="2">
    <citation type="submission" date="2015-06" db="EMBL/GenBank/DDBJ databases">
        <title>Genome Sequence of Bacillus endophyticus and Analysis of its Companion Mechanism in the Ketogulonigenium vulgare-Bacillus strain Consortium.</title>
        <authorList>
            <person name="Jia N."/>
            <person name="Du J."/>
            <person name="Ding M.-Z."/>
            <person name="Gao F."/>
            <person name="Yuan Y.-J."/>
        </authorList>
    </citation>
    <scope>NUCLEOTIDE SEQUENCE [LARGE SCALE GENOMIC DNA]</scope>
    <source>
        <strain evidence="11">Hbe603</strain>
    </source>
</reference>
<dbReference type="InterPro" id="IPR015422">
    <property type="entry name" value="PyrdxlP-dep_Trfase_small"/>
</dbReference>
<dbReference type="GO" id="GO:0008483">
    <property type="term" value="F:transaminase activity"/>
    <property type="evidence" value="ECO:0007669"/>
    <property type="project" value="UniProtKB-KW"/>
</dbReference>
<evidence type="ECO:0000256" key="8">
    <source>
        <dbReference type="ARBA" id="ARBA00023163"/>
    </source>
</evidence>
<dbReference type="AlphaFoldDB" id="A0A0H4KWP7"/>
<keyword evidence="6" id="KW-0805">Transcription regulation</keyword>
<keyword evidence="5" id="KW-0663">Pyridoxal phosphate</keyword>